<evidence type="ECO:0000313" key="1">
    <source>
        <dbReference type="EMBL" id="OMO69544.1"/>
    </source>
</evidence>
<name>A0A1R3HGV8_COCAP</name>
<reference evidence="1 2" key="1">
    <citation type="submission" date="2013-09" db="EMBL/GenBank/DDBJ databases">
        <title>Corchorus capsularis genome sequencing.</title>
        <authorList>
            <person name="Alam M."/>
            <person name="Haque M.S."/>
            <person name="Islam M.S."/>
            <person name="Emdad E.M."/>
            <person name="Islam M.M."/>
            <person name="Ahmed B."/>
            <person name="Halim A."/>
            <person name="Hossen Q.M.M."/>
            <person name="Hossain M.Z."/>
            <person name="Ahmed R."/>
            <person name="Khan M.M."/>
            <person name="Islam R."/>
            <person name="Rashid M.M."/>
            <person name="Khan S.A."/>
            <person name="Rahman M.S."/>
            <person name="Alam M."/>
        </authorList>
    </citation>
    <scope>NUCLEOTIDE SEQUENCE [LARGE SCALE GENOMIC DNA]</scope>
    <source>
        <strain evidence="2">cv. CVL-1</strain>
        <tissue evidence="1">Whole seedling</tissue>
    </source>
</reference>
<feature type="non-terminal residue" evidence="1">
    <location>
        <position position="344"/>
    </location>
</feature>
<dbReference type="AlphaFoldDB" id="A0A1R3HGV8"/>
<accession>A0A1R3HGV8</accession>
<dbReference type="EMBL" id="AWWV01011995">
    <property type="protein sequence ID" value="OMO69544.1"/>
    <property type="molecule type" value="Genomic_DNA"/>
</dbReference>
<dbReference type="SUPFAM" id="SSF52075">
    <property type="entry name" value="Outer arm dynein light chain 1"/>
    <property type="match status" value="1"/>
</dbReference>
<sequence>MGGGAMNIDLPIIQFNSSTAAVPSTVQSSTISLNLAAPPKRPSSSTASSSSCQCHTDTCTRPLEAVDGNENSSNTVTAGSFNNYVLGPVPSNLEVENALAALQNFIHGNSSSRPELGWLQPLLDSSDSRLLQSQGLERAYDAFSLLLREPSVKRLVISLLSDKAVWDAVMSNELVRKLLDLPHLPGMFLNSESYLHKNRTQQVENGRPWKSTHEADLGKDILQWILDMIKTKVAELLLKFQSLLNEVFQVTMTGKPNEENKDQLEEKIRSSLLLSIVILVITLPVELTLLPILENLYLDNNKLSVLPPELGELKTLKVLVVDYSLLVSVPVELRQTVWLVELDV</sequence>
<organism evidence="1 2">
    <name type="scientific">Corchorus capsularis</name>
    <name type="common">Jute</name>
    <dbReference type="NCBI Taxonomy" id="210143"/>
    <lineage>
        <taxon>Eukaryota</taxon>
        <taxon>Viridiplantae</taxon>
        <taxon>Streptophyta</taxon>
        <taxon>Embryophyta</taxon>
        <taxon>Tracheophyta</taxon>
        <taxon>Spermatophyta</taxon>
        <taxon>Magnoliopsida</taxon>
        <taxon>eudicotyledons</taxon>
        <taxon>Gunneridae</taxon>
        <taxon>Pentapetalae</taxon>
        <taxon>rosids</taxon>
        <taxon>malvids</taxon>
        <taxon>Malvales</taxon>
        <taxon>Malvaceae</taxon>
        <taxon>Grewioideae</taxon>
        <taxon>Apeibeae</taxon>
        <taxon>Corchorus</taxon>
    </lineage>
</organism>
<dbReference type="Gene3D" id="3.80.10.10">
    <property type="entry name" value="Ribonuclease Inhibitor"/>
    <property type="match status" value="1"/>
</dbReference>
<evidence type="ECO:0000313" key="2">
    <source>
        <dbReference type="Proteomes" id="UP000188268"/>
    </source>
</evidence>
<proteinExistence type="predicted"/>
<dbReference type="Proteomes" id="UP000188268">
    <property type="component" value="Unassembled WGS sequence"/>
</dbReference>
<dbReference type="Gramene" id="OMO69544">
    <property type="protein sequence ID" value="OMO69544"/>
    <property type="gene ID" value="CCACVL1_19437"/>
</dbReference>
<keyword evidence="2" id="KW-1185">Reference proteome</keyword>
<protein>
    <submittedName>
        <fullName evidence="1">Uncharacterized protein</fullName>
    </submittedName>
</protein>
<dbReference type="InterPro" id="IPR032675">
    <property type="entry name" value="LRR_dom_sf"/>
</dbReference>
<dbReference type="PANTHER" id="PTHR33625:SF2">
    <property type="entry name" value="POST-SET DOMAIN-CONTAINING PROTEIN"/>
    <property type="match status" value="1"/>
</dbReference>
<comment type="caution">
    <text evidence="1">The sequence shown here is derived from an EMBL/GenBank/DDBJ whole genome shotgun (WGS) entry which is preliminary data.</text>
</comment>
<dbReference type="PANTHER" id="PTHR33625">
    <property type="entry name" value="OS08G0179900 PROTEIN"/>
    <property type="match status" value="1"/>
</dbReference>
<gene>
    <name evidence="1" type="ORF">CCACVL1_19437</name>
</gene>
<dbReference type="OrthoDB" id="737041at2759"/>